<keyword evidence="3" id="KW-0255">Endonuclease</keyword>
<dbReference type="InterPro" id="IPR036397">
    <property type="entry name" value="RNaseH_sf"/>
</dbReference>
<evidence type="ECO:0000256" key="1">
    <source>
        <dbReference type="ARBA" id="ARBA00022722"/>
    </source>
</evidence>
<dbReference type="PANTHER" id="PTHR42648">
    <property type="entry name" value="TRANSPOSASE, PUTATIVE-RELATED"/>
    <property type="match status" value="1"/>
</dbReference>
<dbReference type="InterPro" id="IPR057670">
    <property type="entry name" value="SH3_retrovirus"/>
</dbReference>
<feature type="region of interest" description="Disordered" evidence="10">
    <location>
        <begin position="212"/>
        <end position="261"/>
    </location>
</feature>
<dbReference type="InterPro" id="IPR012337">
    <property type="entry name" value="RNaseH-like_sf"/>
</dbReference>
<dbReference type="Pfam" id="PF25597">
    <property type="entry name" value="SH3_retrovirus"/>
    <property type="match status" value="1"/>
</dbReference>
<keyword evidence="1" id="KW-0540">Nuclease</keyword>
<dbReference type="EMBL" id="JARBHB010000005">
    <property type="protein sequence ID" value="KAJ8884274.1"/>
    <property type="molecule type" value="Genomic_DNA"/>
</dbReference>
<keyword evidence="8" id="KW-0808">Transferase</keyword>
<comment type="caution">
    <text evidence="12">The sequence shown here is derived from an EMBL/GenBank/DDBJ whole genome shotgun (WGS) entry which is preliminary data.</text>
</comment>
<evidence type="ECO:0000313" key="13">
    <source>
        <dbReference type="Proteomes" id="UP001159363"/>
    </source>
</evidence>
<evidence type="ECO:0000256" key="3">
    <source>
        <dbReference type="ARBA" id="ARBA00022759"/>
    </source>
</evidence>
<dbReference type="InterPro" id="IPR039537">
    <property type="entry name" value="Retrotran_Ty1/copia-like"/>
</dbReference>
<keyword evidence="2" id="KW-0479">Metal-binding</keyword>
<evidence type="ECO:0000256" key="7">
    <source>
        <dbReference type="ARBA" id="ARBA00022918"/>
    </source>
</evidence>
<evidence type="ECO:0000256" key="10">
    <source>
        <dbReference type="SAM" id="MobiDB-lite"/>
    </source>
</evidence>
<feature type="domain" description="Retroviral polymerase SH3-like" evidence="11">
    <location>
        <begin position="154"/>
        <end position="215"/>
    </location>
</feature>
<evidence type="ECO:0000256" key="6">
    <source>
        <dbReference type="ARBA" id="ARBA00022908"/>
    </source>
</evidence>
<keyword evidence="6" id="KW-0229">DNA integration</keyword>
<evidence type="ECO:0000256" key="5">
    <source>
        <dbReference type="ARBA" id="ARBA00022842"/>
    </source>
</evidence>
<evidence type="ECO:0000256" key="4">
    <source>
        <dbReference type="ARBA" id="ARBA00022801"/>
    </source>
</evidence>
<keyword evidence="8" id="KW-0239">DNA-directed DNA polymerase</keyword>
<dbReference type="Proteomes" id="UP001159363">
    <property type="component" value="Chromosome 4"/>
</dbReference>
<evidence type="ECO:0000256" key="8">
    <source>
        <dbReference type="ARBA" id="ARBA00022932"/>
    </source>
</evidence>
<evidence type="ECO:0000313" key="12">
    <source>
        <dbReference type="EMBL" id="KAJ8884274.1"/>
    </source>
</evidence>
<keyword evidence="13" id="KW-1185">Reference proteome</keyword>
<accession>A0ABQ9HJ96</accession>
<keyword evidence="5" id="KW-0460">Magnesium</keyword>
<evidence type="ECO:0000256" key="9">
    <source>
        <dbReference type="ARBA" id="ARBA00023172"/>
    </source>
</evidence>
<dbReference type="PANTHER" id="PTHR42648:SF11">
    <property type="entry name" value="TRANSPOSON TY4-P GAG-POL POLYPROTEIN"/>
    <property type="match status" value="1"/>
</dbReference>
<gene>
    <name evidence="12" type="ORF">PR048_016131</name>
</gene>
<evidence type="ECO:0000259" key="11">
    <source>
        <dbReference type="Pfam" id="PF25597"/>
    </source>
</evidence>
<protein>
    <recommendedName>
        <fullName evidence="11">Retroviral polymerase SH3-like domain-containing protein</fullName>
    </recommendedName>
</protein>
<proteinExistence type="predicted"/>
<keyword evidence="7" id="KW-0695">RNA-directed DNA polymerase</keyword>
<dbReference type="SUPFAM" id="SSF53098">
    <property type="entry name" value="Ribonuclease H-like"/>
    <property type="match status" value="1"/>
</dbReference>
<keyword evidence="4" id="KW-0378">Hydrolase</keyword>
<dbReference type="Gene3D" id="3.30.420.10">
    <property type="entry name" value="Ribonuclease H-like superfamily/Ribonuclease H"/>
    <property type="match status" value="1"/>
</dbReference>
<organism evidence="12 13">
    <name type="scientific">Dryococelus australis</name>
    <dbReference type="NCBI Taxonomy" id="614101"/>
    <lineage>
        <taxon>Eukaryota</taxon>
        <taxon>Metazoa</taxon>
        <taxon>Ecdysozoa</taxon>
        <taxon>Arthropoda</taxon>
        <taxon>Hexapoda</taxon>
        <taxon>Insecta</taxon>
        <taxon>Pterygota</taxon>
        <taxon>Neoptera</taxon>
        <taxon>Polyneoptera</taxon>
        <taxon>Phasmatodea</taxon>
        <taxon>Verophasmatodea</taxon>
        <taxon>Anareolatae</taxon>
        <taxon>Phasmatidae</taxon>
        <taxon>Eurycanthinae</taxon>
        <taxon>Dryococelus</taxon>
    </lineage>
</organism>
<keyword evidence="9" id="KW-0233">DNA recombination</keyword>
<reference evidence="12 13" key="1">
    <citation type="submission" date="2023-02" db="EMBL/GenBank/DDBJ databases">
        <title>LHISI_Scaffold_Assembly.</title>
        <authorList>
            <person name="Stuart O.P."/>
            <person name="Cleave R."/>
            <person name="Magrath M.J.L."/>
            <person name="Mikheyev A.S."/>
        </authorList>
    </citation>
    <scope>NUCLEOTIDE SEQUENCE [LARGE SCALE GENOMIC DNA]</scope>
    <source>
        <strain evidence="12">Daus_M_001</strain>
        <tissue evidence="12">Leg muscle</tissue>
    </source>
</reference>
<feature type="compositionally biased region" description="Polar residues" evidence="10">
    <location>
        <begin position="223"/>
        <end position="239"/>
    </location>
</feature>
<evidence type="ECO:0000256" key="2">
    <source>
        <dbReference type="ARBA" id="ARBA00022723"/>
    </source>
</evidence>
<keyword evidence="8" id="KW-0548">Nucleotidyltransferase</keyword>
<sequence>MRTYLEHEELWQCVTGKEKDDKKVTRARAEIILSIGSVNYVHVQDTNTAKEAWNKTLITTTLESCASVDEYINIELLMTLRELGIQPQTTCLHTPEKNDLAERLNCTLMEKALSLNTAAYLHNRSPSRVLAGKTPEEVWSGHKPDLRHLRVFGCKAFAHIPRQTRRRFNEKGEECIFVGYCENSKGYRLLMQGTTRVIKSHDVVFVENEATHSETKKGVRKSPNPTTSLQITEDTSTPIINDVEDDTHHKTDSPSQKPSKMEDFITYKVEADSADPQTLEKALACSAANIGFMPWRKNLIH</sequence>
<name>A0ABQ9HJ96_9NEOP</name>